<keyword evidence="2" id="KW-0808">Transferase</keyword>
<evidence type="ECO:0000256" key="1">
    <source>
        <dbReference type="ARBA" id="ARBA00022603"/>
    </source>
</evidence>
<evidence type="ECO:0000256" key="2">
    <source>
        <dbReference type="ARBA" id="ARBA00022679"/>
    </source>
</evidence>
<proteinExistence type="predicted"/>
<evidence type="ECO:0000259" key="4">
    <source>
        <dbReference type="Pfam" id="PF13649"/>
    </source>
</evidence>
<dbReference type="InterPro" id="IPR029063">
    <property type="entry name" value="SAM-dependent_MTases_sf"/>
</dbReference>
<dbReference type="SUPFAM" id="SSF53335">
    <property type="entry name" value="S-adenosyl-L-methionine-dependent methyltransferases"/>
    <property type="match status" value="1"/>
</dbReference>
<dbReference type="InterPro" id="IPR041698">
    <property type="entry name" value="Methyltransf_25"/>
</dbReference>
<dbReference type="Pfam" id="PF13649">
    <property type="entry name" value="Methyltransf_25"/>
    <property type="match status" value="1"/>
</dbReference>
<dbReference type="GO" id="GO:0032259">
    <property type="term" value="P:methylation"/>
    <property type="evidence" value="ECO:0007669"/>
    <property type="project" value="UniProtKB-KW"/>
</dbReference>
<evidence type="ECO:0000313" key="5">
    <source>
        <dbReference type="EMBL" id="MBC8334272.1"/>
    </source>
</evidence>
<dbReference type="Proteomes" id="UP000614469">
    <property type="component" value="Unassembled WGS sequence"/>
</dbReference>
<organism evidence="5 6">
    <name type="scientific">Candidatus Desulfolinea nitratireducens</name>
    <dbReference type="NCBI Taxonomy" id="2841698"/>
    <lineage>
        <taxon>Bacteria</taxon>
        <taxon>Bacillati</taxon>
        <taxon>Chloroflexota</taxon>
        <taxon>Anaerolineae</taxon>
        <taxon>Anaerolineales</taxon>
        <taxon>Anaerolineales incertae sedis</taxon>
        <taxon>Candidatus Desulfolinea</taxon>
    </lineage>
</organism>
<dbReference type="Gene3D" id="2.20.25.110">
    <property type="entry name" value="S-adenosyl-L-methionine-dependent methyltransferases"/>
    <property type="match status" value="1"/>
</dbReference>
<name>A0A8J6TIG7_9CHLR</name>
<keyword evidence="1 5" id="KW-0489">Methyltransferase</keyword>
<dbReference type="GO" id="GO:0008168">
    <property type="term" value="F:methyltransferase activity"/>
    <property type="evidence" value="ECO:0007669"/>
    <property type="project" value="UniProtKB-KW"/>
</dbReference>
<evidence type="ECO:0000256" key="3">
    <source>
        <dbReference type="ARBA" id="ARBA00022691"/>
    </source>
</evidence>
<accession>A0A8J6TIG7</accession>
<evidence type="ECO:0000313" key="6">
    <source>
        <dbReference type="Proteomes" id="UP000614469"/>
    </source>
</evidence>
<dbReference type="AlphaFoldDB" id="A0A8J6TIG7"/>
<dbReference type="Gene3D" id="3.40.50.150">
    <property type="entry name" value="Vaccinia Virus protein VP39"/>
    <property type="match status" value="1"/>
</dbReference>
<gene>
    <name evidence="5" type="ORF">H8E29_03315</name>
</gene>
<dbReference type="PANTHER" id="PTHR43464">
    <property type="entry name" value="METHYLTRANSFERASE"/>
    <property type="match status" value="1"/>
</dbReference>
<dbReference type="CDD" id="cd02440">
    <property type="entry name" value="AdoMet_MTases"/>
    <property type="match status" value="1"/>
</dbReference>
<feature type="domain" description="Methyltransferase" evidence="4">
    <location>
        <begin position="43"/>
        <end position="143"/>
    </location>
</feature>
<protein>
    <submittedName>
        <fullName evidence="5">Class I SAM-dependent methyltransferase</fullName>
    </submittedName>
</protein>
<reference evidence="5 6" key="1">
    <citation type="submission" date="2020-08" db="EMBL/GenBank/DDBJ databases">
        <title>Bridging the membrane lipid divide: bacteria of the FCB group superphylum have the potential to synthesize archaeal ether lipids.</title>
        <authorList>
            <person name="Villanueva L."/>
            <person name="Von Meijenfeldt F.A.B."/>
            <person name="Westbye A.B."/>
            <person name="Yadav S."/>
            <person name="Hopmans E.C."/>
            <person name="Dutilh B.E."/>
            <person name="Sinninghe Damste J.S."/>
        </authorList>
    </citation>
    <scope>NUCLEOTIDE SEQUENCE [LARGE SCALE GENOMIC DNA]</scope>
    <source>
        <strain evidence="5">NIOZ-UU36</strain>
    </source>
</reference>
<dbReference type="PANTHER" id="PTHR43464:SF19">
    <property type="entry name" value="UBIQUINONE BIOSYNTHESIS O-METHYLTRANSFERASE, MITOCHONDRIAL"/>
    <property type="match status" value="1"/>
</dbReference>
<dbReference type="EMBL" id="JACNJN010000057">
    <property type="protein sequence ID" value="MBC8334272.1"/>
    <property type="molecule type" value="Genomic_DNA"/>
</dbReference>
<comment type="caution">
    <text evidence="5">The sequence shown here is derived from an EMBL/GenBank/DDBJ whole genome shotgun (WGS) entry which is preliminary data.</text>
</comment>
<keyword evidence="3" id="KW-0949">S-adenosyl-L-methionine</keyword>
<sequence>MRKPNFFSKGSPFLAHPLLTPERTNTEIDFLLAQTQSTPGHLILDVGCGPGRHSIELARRGYRVVGIDPSEAMIVAAKERAKEAGVNPEFIQAHGEDFLTEYKFDAAICLFTTLGQINDDASSPKINNHPLLNQISQVLVPGGPFVLEVPQKKWVVNTLKDSDHFGDDRNYTDIQRAYDPESNILSETFRLVSPGETNQFFLRYHLYDVDEIHIFLNNAGFEVLHTYGDYRSAPVTEESPNIVVVAQLER</sequence>